<name>A0A2V5HBH5_ASPV1</name>
<dbReference type="EMBL" id="KZ825132">
    <property type="protein sequence ID" value="PYI19702.1"/>
    <property type="molecule type" value="Genomic_DNA"/>
</dbReference>
<sequence length="57" mass="6133">MTVSVLEKRLTIRASRSLTSIPPKQMPGARCPTCAKQGKEVWVIPGKNCHICGTPVG</sequence>
<proteinExistence type="predicted"/>
<evidence type="ECO:0000313" key="2">
    <source>
        <dbReference type="Proteomes" id="UP000249829"/>
    </source>
</evidence>
<reference evidence="1 2" key="1">
    <citation type="submission" date="2018-02" db="EMBL/GenBank/DDBJ databases">
        <title>The genomes of Aspergillus section Nigri reveals drivers in fungal speciation.</title>
        <authorList>
            <consortium name="DOE Joint Genome Institute"/>
            <person name="Vesth T.C."/>
            <person name="Nybo J."/>
            <person name="Theobald S."/>
            <person name="Brandl J."/>
            <person name="Frisvad J.C."/>
            <person name="Nielsen K.F."/>
            <person name="Lyhne E.K."/>
            <person name="Kogle M.E."/>
            <person name="Kuo A."/>
            <person name="Riley R."/>
            <person name="Clum A."/>
            <person name="Nolan M."/>
            <person name="Lipzen A."/>
            <person name="Salamov A."/>
            <person name="Henrissat B."/>
            <person name="Wiebenga A."/>
            <person name="De vries R.P."/>
            <person name="Grigoriev I.V."/>
            <person name="Mortensen U.H."/>
            <person name="Andersen M.R."/>
            <person name="Baker S.E."/>
        </authorList>
    </citation>
    <scope>NUCLEOTIDE SEQUENCE [LARGE SCALE GENOMIC DNA]</scope>
    <source>
        <strain evidence="1 2">CBS 115571</strain>
    </source>
</reference>
<gene>
    <name evidence="1" type="ORF">BO99DRAFT_332552</name>
</gene>
<organism evidence="1 2">
    <name type="scientific">Aspergillus violaceofuscus (strain CBS 115571)</name>
    <dbReference type="NCBI Taxonomy" id="1450538"/>
    <lineage>
        <taxon>Eukaryota</taxon>
        <taxon>Fungi</taxon>
        <taxon>Dikarya</taxon>
        <taxon>Ascomycota</taxon>
        <taxon>Pezizomycotina</taxon>
        <taxon>Eurotiomycetes</taxon>
        <taxon>Eurotiomycetidae</taxon>
        <taxon>Eurotiales</taxon>
        <taxon>Aspergillaceae</taxon>
        <taxon>Aspergillus</taxon>
    </lineage>
</organism>
<protein>
    <submittedName>
        <fullName evidence="1">Uncharacterized protein</fullName>
    </submittedName>
</protein>
<evidence type="ECO:0000313" key="1">
    <source>
        <dbReference type="EMBL" id="PYI19702.1"/>
    </source>
</evidence>
<dbReference type="Proteomes" id="UP000249829">
    <property type="component" value="Unassembled WGS sequence"/>
</dbReference>
<dbReference type="AlphaFoldDB" id="A0A2V5HBH5"/>
<accession>A0A2V5HBH5</accession>
<keyword evidence="2" id="KW-1185">Reference proteome</keyword>